<dbReference type="InterPro" id="IPR036365">
    <property type="entry name" value="PGBD-like_sf"/>
</dbReference>
<evidence type="ECO:0000313" key="2">
    <source>
        <dbReference type="EMBL" id="SMD13936.1"/>
    </source>
</evidence>
<dbReference type="RefSeq" id="WP_084429358.1">
    <property type="nucleotide sequence ID" value="NZ_FWXV01000004.1"/>
</dbReference>
<dbReference type="Proteomes" id="UP000192674">
    <property type="component" value="Unassembled WGS sequence"/>
</dbReference>
<feature type="domain" description="Peptidoglycan binding-like" evidence="1">
    <location>
        <begin position="118"/>
        <end position="165"/>
    </location>
</feature>
<accession>A0A1Y5XS59</accession>
<name>A0A1Y5XS59_KIBAR</name>
<dbReference type="InterPro" id="IPR002477">
    <property type="entry name" value="Peptidoglycan-bd-like"/>
</dbReference>
<evidence type="ECO:0000313" key="3">
    <source>
        <dbReference type="Proteomes" id="UP000192674"/>
    </source>
</evidence>
<proteinExistence type="predicted"/>
<gene>
    <name evidence="2" type="ORF">SAMN05661093_04943</name>
</gene>
<organism evidence="2 3">
    <name type="scientific">Kibdelosporangium aridum</name>
    <dbReference type="NCBI Taxonomy" id="2030"/>
    <lineage>
        <taxon>Bacteria</taxon>
        <taxon>Bacillati</taxon>
        <taxon>Actinomycetota</taxon>
        <taxon>Actinomycetes</taxon>
        <taxon>Pseudonocardiales</taxon>
        <taxon>Pseudonocardiaceae</taxon>
        <taxon>Kibdelosporangium</taxon>
    </lineage>
</organism>
<keyword evidence="3" id="KW-1185">Reference proteome</keyword>
<dbReference type="AlphaFoldDB" id="A0A1Y5XS59"/>
<dbReference type="Gene3D" id="1.10.101.10">
    <property type="entry name" value="PGBD-like superfamily/PGBD"/>
    <property type="match status" value="1"/>
</dbReference>
<evidence type="ECO:0000259" key="1">
    <source>
        <dbReference type="Pfam" id="PF01471"/>
    </source>
</evidence>
<dbReference type="EMBL" id="FWXV01000004">
    <property type="protein sequence ID" value="SMD13936.1"/>
    <property type="molecule type" value="Genomic_DNA"/>
</dbReference>
<protein>
    <submittedName>
        <fullName evidence="2">Multidrug efflux pump subunit AcrA (Membrane-fusion protein)</fullName>
    </submittedName>
</protein>
<dbReference type="OrthoDB" id="3268648at2"/>
<dbReference type="Pfam" id="PF01471">
    <property type="entry name" value="PG_binding_1"/>
    <property type="match status" value="1"/>
</dbReference>
<sequence length="338" mass="35136">MKRTLLVLGIVLALGAVIAAGLGFGGSPDPRPASSTLPPATATVTRQTLVDTQTESGELGYGDTVTVNGKLSGTVTSLPAKGSIVDRGKAVYHVDNLPVVLLYGTLPAYRALTTGLEGADVKQFEQNLAALGYKGFTVDDEYTAATATAVKKWQGDLGLDKTGTVEPGRIVYATGQIRVDSHKVAVGDEARGALLTYTAQGRVVQVKLDSSDQRLAVKDAPVRVKLPDGKTVDGKIVDTSTTVEEQENQSTTKILVTVAADENAFEGLDQATLDVIFTASKRENVLTVPVAALLALPEGGYGVQLSDGRVVPVQTGLFAGGRVEITGVDEGVTVGMPS</sequence>
<reference evidence="2 3" key="1">
    <citation type="submission" date="2017-04" db="EMBL/GenBank/DDBJ databases">
        <authorList>
            <person name="Afonso C.L."/>
            <person name="Miller P.J."/>
            <person name="Scott M.A."/>
            <person name="Spackman E."/>
            <person name="Goraichik I."/>
            <person name="Dimitrov K.M."/>
            <person name="Suarez D.L."/>
            <person name="Swayne D.E."/>
        </authorList>
    </citation>
    <scope>NUCLEOTIDE SEQUENCE [LARGE SCALE GENOMIC DNA]</scope>
    <source>
        <strain evidence="2 3">DSM 43828</strain>
    </source>
</reference>
<dbReference type="InterPro" id="IPR036366">
    <property type="entry name" value="PGBDSf"/>
</dbReference>
<dbReference type="SUPFAM" id="SSF47090">
    <property type="entry name" value="PGBD-like"/>
    <property type="match status" value="1"/>
</dbReference>